<reference evidence="2 3" key="1">
    <citation type="submission" date="2024-05" db="EMBL/GenBank/DDBJ databases">
        <authorList>
            <person name="Park S."/>
        </authorList>
    </citation>
    <scope>NUCLEOTIDE SEQUENCE [LARGE SCALE GENOMIC DNA]</scope>
    <source>
        <strain evidence="2 3">DGU5</strain>
    </source>
</reference>
<dbReference type="Proteomes" id="UP001484535">
    <property type="component" value="Unassembled WGS sequence"/>
</dbReference>
<name>A0ABV0CW50_9SPHN</name>
<organism evidence="2 3">
    <name type="scientific">Aurantiacibacter flavus</name>
    <dbReference type="NCBI Taxonomy" id="3145232"/>
    <lineage>
        <taxon>Bacteria</taxon>
        <taxon>Pseudomonadati</taxon>
        <taxon>Pseudomonadota</taxon>
        <taxon>Alphaproteobacteria</taxon>
        <taxon>Sphingomonadales</taxon>
        <taxon>Erythrobacteraceae</taxon>
        <taxon>Aurantiacibacter</taxon>
    </lineage>
</organism>
<sequence>MEYELIDRPQREPAKRTEERQRGIFIPDEDREANRQEPASDQMEG</sequence>
<evidence type="ECO:0000313" key="2">
    <source>
        <dbReference type="EMBL" id="MEN7536077.1"/>
    </source>
</evidence>
<accession>A0ABV0CW50</accession>
<evidence type="ECO:0000256" key="1">
    <source>
        <dbReference type="SAM" id="MobiDB-lite"/>
    </source>
</evidence>
<comment type="caution">
    <text evidence="2">The sequence shown here is derived from an EMBL/GenBank/DDBJ whole genome shotgun (WGS) entry which is preliminary data.</text>
</comment>
<dbReference type="RefSeq" id="WP_346783532.1">
    <property type="nucleotide sequence ID" value="NZ_JBDLBR010000001.1"/>
</dbReference>
<keyword evidence="3" id="KW-1185">Reference proteome</keyword>
<evidence type="ECO:0000313" key="3">
    <source>
        <dbReference type="Proteomes" id="UP001484535"/>
    </source>
</evidence>
<dbReference type="EMBL" id="JBDLBR010000001">
    <property type="protein sequence ID" value="MEN7536077.1"/>
    <property type="molecule type" value="Genomic_DNA"/>
</dbReference>
<gene>
    <name evidence="2" type="ORF">ABDJ38_02685</name>
</gene>
<protein>
    <submittedName>
        <fullName evidence="2">Uncharacterized protein</fullName>
    </submittedName>
</protein>
<proteinExistence type="predicted"/>
<feature type="region of interest" description="Disordered" evidence="1">
    <location>
        <begin position="1"/>
        <end position="45"/>
    </location>
</feature>
<feature type="compositionally biased region" description="Basic and acidic residues" evidence="1">
    <location>
        <begin position="1"/>
        <end position="22"/>
    </location>
</feature>